<evidence type="ECO:0000313" key="8">
    <source>
        <dbReference type="Proteomes" id="UP000199424"/>
    </source>
</evidence>
<keyword evidence="2" id="KW-0819">tRNA processing</keyword>
<keyword evidence="5" id="KW-0012">Acyltransferase</keyword>
<dbReference type="Gene3D" id="3.40.50.300">
    <property type="entry name" value="P-loop containing nucleotide triphosphate hydrolases"/>
    <property type="match status" value="1"/>
</dbReference>
<dbReference type="PROSITE" id="PS51186">
    <property type="entry name" value="GNAT"/>
    <property type="match status" value="1"/>
</dbReference>
<dbReference type="InterPro" id="IPR032672">
    <property type="entry name" value="TmcA/NAT10/Kre33"/>
</dbReference>
<accession>A0A1I6G1F3</accession>
<dbReference type="SUPFAM" id="SSF52540">
    <property type="entry name" value="P-loop containing nucleoside triphosphate hydrolases"/>
    <property type="match status" value="1"/>
</dbReference>
<dbReference type="PANTHER" id="PTHR10925">
    <property type="entry name" value="N-ACETYLTRANSFERASE 10"/>
    <property type="match status" value="1"/>
</dbReference>
<dbReference type="GO" id="GO:0000049">
    <property type="term" value="F:tRNA binding"/>
    <property type="evidence" value="ECO:0007669"/>
    <property type="project" value="TreeGrafter"/>
</dbReference>
<dbReference type="GO" id="GO:0008033">
    <property type="term" value="P:tRNA processing"/>
    <property type="evidence" value="ECO:0007669"/>
    <property type="project" value="UniProtKB-KW"/>
</dbReference>
<evidence type="ECO:0000256" key="4">
    <source>
        <dbReference type="ARBA" id="ARBA00022840"/>
    </source>
</evidence>
<dbReference type="InterPro" id="IPR007807">
    <property type="entry name" value="TcmA/NAT10_helicase"/>
</dbReference>
<dbReference type="EMBL" id="FOYU01000001">
    <property type="protein sequence ID" value="SFR36015.1"/>
    <property type="molecule type" value="Genomic_DNA"/>
</dbReference>
<dbReference type="InterPro" id="IPR013562">
    <property type="entry name" value="TmcA/NAT10_N"/>
</dbReference>
<dbReference type="Gene3D" id="3.40.630.30">
    <property type="match status" value="1"/>
</dbReference>
<dbReference type="AlphaFoldDB" id="A0A1I6G1F3"/>
<dbReference type="Pfam" id="PF13718">
    <property type="entry name" value="GNAT_acetyltr_2"/>
    <property type="match status" value="1"/>
</dbReference>
<keyword evidence="8" id="KW-1185">Reference proteome</keyword>
<protein>
    <submittedName>
        <fullName evidence="7">tRNA(Met) cytidine acetyltransferase</fullName>
    </submittedName>
</protein>
<gene>
    <name evidence="7" type="ORF">SAMN04488070_0007</name>
</gene>
<dbReference type="GO" id="GO:1990883">
    <property type="term" value="F:18S rRNA cytidine N-acetyltransferase activity"/>
    <property type="evidence" value="ECO:0007669"/>
    <property type="project" value="TreeGrafter"/>
</dbReference>
<proteinExistence type="predicted"/>
<dbReference type="InterPro" id="IPR027417">
    <property type="entry name" value="P-loop_NTPase"/>
</dbReference>
<evidence type="ECO:0000256" key="2">
    <source>
        <dbReference type="ARBA" id="ARBA00022694"/>
    </source>
</evidence>
<dbReference type="InterPro" id="IPR016181">
    <property type="entry name" value="Acyl_CoA_acyltransferase"/>
</dbReference>
<dbReference type="GO" id="GO:0005524">
    <property type="term" value="F:ATP binding"/>
    <property type="evidence" value="ECO:0007669"/>
    <property type="project" value="UniProtKB-KW"/>
</dbReference>
<name>A0A1I6G1F3_9GAMM</name>
<dbReference type="Gene3D" id="3.40.50.11040">
    <property type="match status" value="1"/>
</dbReference>
<dbReference type="GO" id="GO:1904812">
    <property type="term" value="P:rRNA acetylation involved in maturation of SSU-rRNA"/>
    <property type="evidence" value="ECO:0007669"/>
    <property type="project" value="TreeGrafter"/>
</dbReference>
<evidence type="ECO:0000313" key="7">
    <source>
        <dbReference type="EMBL" id="SFR36015.1"/>
    </source>
</evidence>
<dbReference type="PANTHER" id="PTHR10925:SF5">
    <property type="entry name" value="RNA CYTIDINE ACETYLTRANSFERASE"/>
    <property type="match status" value="1"/>
</dbReference>
<dbReference type="Pfam" id="PF08351">
    <property type="entry name" value="TmcA_N"/>
    <property type="match status" value="1"/>
</dbReference>
<sequence>MGLIRIAHHLKTARVRAVFLFDGPQDWQAFHKSAIMRQLPDVLYLSESNSNTIAMHRYRDYLGTSNDFVLLEFTETIHADALAALAGTVNGGGILFVFLPQQTTAFKNRLLATSTNFARIELIQPNTDLKKLTRELATATLPEAKPQNFPSNTQKAIIEAMIDLPGTCHILMADRGRGKSTTLGLACQAWIRNYRGRELVVTGPRPSAVTTLLEHAAKSVRFVPWDKLLSEYNPQSVRLIIDEAAAIPMHVLQQLVQRFTVWAVASTVDGYEGCGRGFAIRFVEWLQQQRICKQHELTEPMRWSTHDEVEHWLNQALFMQAHHREIDTAVLTHSQTPTTYQDIHSSELSEADLQEVITLLLEAHYQSSPNDLRLLLDDPQQRLVLARRQSNIIGVIWYSVEGQLPPTLQQAIVDGKRRLNGQILPQAIAFYLQQPDVLRWQWWRITRVAVHDKVRRQGIGLELLKELQKLAQRAQIDALGSSFGASPEVLEFWRQSSYKIVRLGRKLNMASGYPNAILAYGLNDDVRELIDKLHHYCNAELDWRNHVDVNVSSDMYRIARAVLVGFAYGHLPFTEAQFAWNVCDKKYPIKASGVTLPGQILNVTEDLARLTQKYGYSSQQTMQNQLRQIAREYLELTR</sequence>
<feature type="domain" description="N-acetyltransferase" evidence="6">
    <location>
        <begin position="343"/>
        <end position="527"/>
    </location>
</feature>
<reference evidence="8" key="1">
    <citation type="submission" date="2016-10" db="EMBL/GenBank/DDBJ databases">
        <authorList>
            <person name="Varghese N."/>
            <person name="Submissions S."/>
        </authorList>
    </citation>
    <scope>NUCLEOTIDE SEQUENCE [LARGE SCALE GENOMIC DNA]</scope>
    <source>
        <strain evidence="8">CGMCC 1.7285</strain>
    </source>
</reference>
<dbReference type="InterPro" id="IPR000182">
    <property type="entry name" value="GNAT_dom"/>
</dbReference>
<dbReference type="RefSeq" id="WP_092854079.1">
    <property type="nucleotide sequence ID" value="NZ_FOYU01000001.1"/>
</dbReference>
<dbReference type="SUPFAM" id="SSF55729">
    <property type="entry name" value="Acyl-CoA N-acyltransferases (Nat)"/>
    <property type="match status" value="1"/>
</dbReference>
<dbReference type="Pfam" id="PF05127">
    <property type="entry name" value="NAT10_TcmA_helicase"/>
    <property type="match status" value="1"/>
</dbReference>
<evidence type="ECO:0000256" key="5">
    <source>
        <dbReference type="ARBA" id="ARBA00023315"/>
    </source>
</evidence>
<evidence type="ECO:0000256" key="1">
    <source>
        <dbReference type="ARBA" id="ARBA00022679"/>
    </source>
</evidence>
<keyword evidence="1 7" id="KW-0808">Transferase</keyword>
<keyword evidence="4" id="KW-0067">ATP-binding</keyword>
<organism evidence="7 8">
    <name type="scientific">Pseudidiomarina maritima</name>
    <dbReference type="NCBI Taxonomy" id="519453"/>
    <lineage>
        <taxon>Bacteria</taxon>
        <taxon>Pseudomonadati</taxon>
        <taxon>Pseudomonadota</taxon>
        <taxon>Gammaproteobacteria</taxon>
        <taxon>Alteromonadales</taxon>
        <taxon>Idiomarinaceae</taxon>
        <taxon>Pseudidiomarina</taxon>
    </lineage>
</organism>
<keyword evidence="3" id="KW-0547">Nucleotide-binding</keyword>
<dbReference type="Proteomes" id="UP000199424">
    <property type="component" value="Unassembled WGS sequence"/>
</dbReference>
<evidence type="ECO:0000256" key="3">
    <source>
        <dbReference type="ARBA" id="ARBA00022741"/>
    </source>
</evidence>
<evidence type="ECO:0000259" key="6">
    <source>
        <dbReference type="PROSITE" id="PS51186"/>
    </source>
</evidence>